<dbReference type="InterPro" id="IPR022907">
    <property type="entry name" value="VapC_family"/>
</dbReference>
<dbReference type="GO" id="GO:0000287">
    <property type="term" value="F:magnesium ion binding"/>
    <property type="evidence" value="ECO:0007669"/>
    <property type="project" value="UniProtKB-UniRule"/>
</dbReference>
<evidence type="ECO:0000259" key="7">
    <source>
        <dbReference type="SMART" id="SM00670"/>
    </source>
</evidence>
<comment type="cofactor">
    <cofactor evidence="6">
        <name>Mg(2+)</name>
        <dbReference type="ChEBI" id="CHEBI:18420"/>
    </cofactor>
</comment>
<gene>
    <name evidence="6" type="primary">vapC</name>
    <name evidence="8" type="ORF">SAMN02745244_00425</name>
</gene>
<dbReference type="SMART" id="SM00670">
    <property type="entry name" value="PINc"/>
    <property type="match status" value="1"/>
</dbReference>
<evidence type="ECO:0000313" key="8">
    <source>
        <dbReference type="EMBL" id="SHI46643.1"/>
    </source>
</evidence>
<keyword evidence="6" id="KW-0800">Toxin</keyword>
<accession>A0A1M6BDX2</accession>
<comment type="similarity">
    <text evidence="6">Belongs to the PINc/VapC protein family.</text>
</comment>
<dbReference type="GO" id="GO:0004540">
    <property type="term" value="F:RNA nuclease activity"/>
    <property type="evidence" value="ECO:0007669"/>
    <property type="project" value="InterPro"/>
</dbReference>
<name>A0A1M6BDX2_9ACTN</name>
<dbReference type="InterPro" id="IPR002716">
    <property type="entry name" value="PIN_dom"/>
</dbReference>
<keyword evidence="9" id="KW-1185">Reference proteome</keyword>
<evidence type="ECO:0000313" key="9">
    <source>
        <dbReference type="Proteomes" id="UP000184512"/>
    </source>
</evidence>
<proteinExistence type="inferred from homology"/>
<dbReference type="RefSeq" id="WP_040283213.1">
    <property type="nucleotide sequence ID" value="NZ_FQZG01000006.1"/>
</dbReference>
<reference evidence="9" key="1">
    <citation type="submission" date="2016-11" db="EMBL/GenBank/DDBJ databases">
        <authorList>
            <person name="Varghese N."/>
            <person name="Submissions S."/>
        </authorList>
    </citation>
    <scope>NUCLEOTIDE SEQUENCE [LARGE SCALE GENOMIC DNA]</scope>
    <source>
        <strain evidence="9">DSM 12906</strain>
    </source>
</reference>
<keyword evidence="2 6" id="KW-0540">Nuclease</keyword>
<dbReference type="GO" id="GO:0016787">
    <property type="term" value="F:hydrolase activity"/>
    <property type="evidence" value="ECO:0007669"/>
    <property type="project" value="UniProtKB-KW"/>
</dbReference>
<evidence type="ECO:0000256" key="4">
    <source>
        <dbReference type="ARBA" id="ARBA00022801"/>
    </source>
</evidence>
<dbReference type="EMBL" id="FQZG01000006">
    <property type="protein sequence ID" value="SHI46643.1"/>
    <property type="molecule type" value="Genomic_DNA"/>
</dbReference>
<feature type="binding site" evidence="6">
    <location>
        <position position="110"/>
    </location>
    <ligand>
        <name>Mg(2+)</name>
        <dbReference type="ChEBI" id="CHEBI:18420"/>
    </ligand>
</feature>
<dbReference type="SUPFAM" id="SSF88723">
    <property type="entry name" value="PIN domain-like"/>
    <property type="match status" value="1"/>
</dbReference>
<comment type="function">
    <text evidence="6">Toxic component of a toxin-antitoxin (TA) system. An RNase.</text>
</comment>
<dbReference type="GO" id="GO:0090729">
    <property type="term" value="F:toxin activity"/>
    <property type="evidence" value="ECO:0007669"/>
    <property type="project" value="UniProtKB-KW"/>
</dbReference>
<keyword evidence="4 6" id="KW-0378">Hydrolase</keyword>
<dbReference type="HAMAP" id="MF_00265">
    <property type="entry name" value="VapC_Nob1"/>
    <property type="match status" value="1"/>
</dbReference>
<dbReference type="EC" id="3.1.-.-" evidence="6"/>
<dbReference type="STRING" id="1123357.SAMN02745244_00425"/>
<dbReference type="OrthoDB" id="5072366at2"/>
<feature type="domain" description="PIN" evidence="7">
    <location>
        <begin position="7"/>
        <end position="134"/>
    </location>
</feature>
<dbReference type="Gene3D" id="3.40.50.1010">
    <property type="entry name" value="5'-nuclease"/>
    <property type="match status" value="1"/>
</dbReference>
<keyword evidence="1 6" id="KW-1277">Toxin-antitoxin system</keyword>
<dbReference type="InterPro" id="IPR029060">
    <property type="entry name" value="PIN-like_dom_sf"/>
</dbReference>
<feature type="binding site" evidence="6">
    <location>
        <position position="12"/>
    </location>
    <ligand>
        <name>Mg(2+)</name>
        <dbReference type="ChEBI" id="CHEBI:18420"/>
    </ligand>
</feature>
<evidence type="ECO:0000256" key="6">
    <source>
        <dbReference type="HAMAP-Rule" id="MF_00265"/>
    </source>
</evidence>
<evidence type="ECO:0000256" key="2">
    <source>
        <dbReference type="ARBA" id="ARBA00022722"/>
    </source>
</evidence>
<dbReference type="Pfam" id="PF01850">
    <property type="entry name" value="PIN"/>
    <property type="match status" value="1"/>
</dbReference>
<keyword evidence="3 6" id="KW-0479">Metal-binding</keyword>
<dbReference type="Proteomes" id="UP000184512">
    <property type="component" value="Unassembled WGS sequence"/>
</dbReference>
<protein>
    <recommendedName>
        <fullName evidence="6">Ribonuclease VapC</fullName>
        <shortName evidence="6">RNase VapC</shortName>
        <ecNumber evidence="6">3.1.-.-</ecNumber>
    </recommendedName>
    <alternativeName>
        <fullName evidence="6">Toxin VapC</fullName>
    </alternativeName>
</protein>
<evidence type="ECO:0000256" key="1">
    <source>
        <dbReference type="ARBA" id="ARBA00022649"/>
    </source>
</evidence>
<sequence>MAKTDVKRVLMDSSALLAWINGEPAAGRITGLLDMIDRGEAELVASVIVLAEVYKKSNAVSQRERELQDAKLAAIRAKLESRDVLLLDVTVPVARKATDYRGTHGMKLPDATHLATAVLNRCDWLVTLDRDFPQIDGLRVFRMKELLSSIELPWDTAVQQTFFAADDNVAWLTARPAER</sequence>
<evidence type="ECO:0000256" key="3">
    <source>
        <dbReference type="ARBA" id="ARBA00022723"/>
    </source>
</evidence>
<dbReference type="AlphaFoldDB" id="A0A1M6BDX2"/>
<keyword evidence="5 6" id="KW-0460">Magnesium</keyword>
<evidence type="ECO:0000256" key="5">
    <source>
        <dbReference type="ARBA" id="ARBA00022842"/>
    </source>
</evidence>
<organism evidence="8 9">
    <name type="scientific">Tessaracoccus bendigoensis DSM 12906</name>
    <dbReference type="NCBI Taxonomy" id="1123357"/>
    <lineage>
        <taxon>Bacteria</taxon>
        <taxon>Bacillati</taxon>
        <taxon>Actinomycetota</taxon>
        <taxon>Actinomycetes</taxon>
        <taxon>Propionibacteriales</taxon>
        <taxon>Propionibacteriaceae</taxon>
        <taxon>Tessaracoccus</taxon>
    </lineage>
</organism>